<dbReference type="Proteomes" id="UP000275385">
    <property type="component" value="Unassembled WGS sequence"/>
</dbReference>
<dbReference type="PROSITE" id="PS50118">
    <property type="entry name" value="HMG_BOX_2"/>
    <property type="match status" value="1"/>
</dbReference>
<keyword evidence="5" id="KW-1185">Reference proteome</keyword>
<dbReference type="CDD" id="cd00084">
    <property type="entry name" value="HMG-box_SF"/>
    <property type="match status" value="1"/>
</dbReference>
<dbReference type="SMART" id="SM00398">
    <property type="entry name" value="HMG"/>
    <property type="match status" value="1"/>
</dbReference>
<proteinExistence type="predicted"/>
<gene>
    <name evidence="4" type="ORF">DL546_001005</name>
</gene>
<evidence type="ECO:0000313" key="5">
    <source>
        <dbReference type="Proteomes" id="UP000275385"/>
    </source>
</evidence>
<dbReference type="AlphaFoldDB" id="A0A420XW10"/>
<feature type="region of interest" description="Disordered" evidence="2">
    <location>
        <begin position="38"/>
        <end position="70"/>
    </location>
</feature>
<evidence type="ECO:0000256" key="1">
    <source>
        <dbReference type="PROSITE-ProRule" id="PRU00267"/>
    </source>
</evidence>
<dbReference type="Gene3D" id="1.10.30.10">
    <property type="entry name" value="High mobility group box domain"/>
    <property type="match status" value="1"/>
</dbReference>
<evidence type="ECO:0000256" key="2">
    <source>
        <dbReference type="SAM" id="MobiDB-lite"/>
    </source>
</evidence>
<feature type="DNA-binding region" description="HMG box" evidence="1">
    <location>
        <begin position="79"/>
        <end position="128"/>
    </location>
</feature>
<dbReference type="Pfam" id="PF00505">
    <property type="entry name" value="HMG_box"/>
    <property type="match status" value="1"/>
</dbReference>
<dbReference type="InterPro" id="IPR036910">
    <property type="entry name" value="HMG_box_dom_sf"/>
</dbReference>
<dbReference type="SUPFAM" id="SSF47095">
    <property type="entry name" value="HMG-box"/>
    <property type="match status" value="1"/>
</dbReference>
<accession>A0A420XW10</accession>
<dbReference type="EMBL" id="QVQW01000148">
    <property type="protein sequence ID" value="RKU39786.1"/>
    <property type="molecule type" value="Genomic_DNA"/>
</dbReference>
<dbReference type="InterPro" id="IPR009071">
    <property type="entry name" value="HMG_box_dom"/>
</dbReference>
<name>A0A420XW10_9PEZI</name>
<keyword evidence="1" id="KW-0539">Nucleus</keyword>
<organism evidence="4 5">
    <name type="scientific">Coniochaeta pulveracea</name>
    <dbReference type="NCBI Taxonomy" id="177199"/>
    <lineage>
        <taxon>Eukaryota</taxon>
        <taxon>Fungi</taxon>
        <taxon>Dikarya</taxon>
        <taxon>Ascomycota</taxon>
        <taxon>Pezizomycotina</taxon>
        <taxon>Sordariomycetes</taxon>
        <taxon>Sordariomycetidae</taxon>
        <taxon>Coniochaetales</taxon>
        <taxon>Coniochaetaceae</taxon>
        <taxon>Coniochaeta</taxon>
    </lineage>
</organism>
<feature type="region of interest" description="Disordered" evidence="2">
    <location>
        <begin position="178"/>
        <end position="197"/>
    </location>
</feature>
<feature type="non-terminal residue" evidence="4">
    <location>
        <position position="246"/>
    </location>
</feature>
<keyword evidence="1" id="KW-0238">DNA-binding</keyword>
<feature type="domain" description="HMG box" evidence="3">
    <location>
        <begin position="79"/>
        <end position="128"/>
    </location>
</feature>
<sequence>MPDDAIRPSLRPFMTLLSLSRPTLNELTKWLPNVTFRRFPREAPPTTSEPEPTTTTTTTAPPHLEPQIPTPTRFMSSLRGRDLAAFLLFSEERRRELLKATPGMSFWEVTSILEEEWENMTKNKRAIWRCMIDDEEPPAAAQNKGKDPAPPAAAYQEATTTPREHYRFFAPGQRRALNNQLPPARRPPSPEAGYVDLPKLPRGAYPYDPVKPGMTASDINQAKCNFEMSLEYEKAQALPSTMAERL</sequence>
<evidence type="ECO:0000259" key="3">
    <source>
        <dbReference type="PROSITE" id="PS50118"/>
    </source>
</evidence>
<evidence type="ECO:0000313" key="4">
    <source>
        <dbReference type="EMBL" id="RKU39786.1"/>
    </source>
</evidence>
<feature type="region of interest" description="Disordered" evidence="2">
    <location>
        <begin position="138"/>
        <end position="160"/>
    </location>
</feature>
<dbReference type="GO" id="GO:0003677">
    <property type="term" value="F:DNA binding"/>
    <property type="evidence" value="ECO:0007669"/>
    <property type="project" value="UniProtKB-UniRule"/>
</dbReference>
<reference evidence="4 5" key="1">
    <citation type="submission" date="2018-08" db="EMBL/GenBank/DDBJ databases">
        <title>Draft genome of the lignicolous fungus Coniochaeta pulveracea.</title>
        <authorList>
            <person name="Borstlap C.J."/>
            <person name="De Witt R.N."/>
            <person name="Botha A."/>
            <person name="Volschenk H."/>
        </authorList>
    </citation>
    <scope>NUCLEOTIDE SEQUENCE [LARGE SCALE GENOMIC DNA]</scope>
    <source>
        <strain evidence="4 5">CAB683</strain>
    </source>
</reference>
<dbReference type="GO" id="GO:0005634">
    <property type="term" value="C:nucleus"/>
    <property type="evidence" value="ECO:0007669"/>
    <property type="project" value="UniProtKB-UniRule"/>
</dbReference>
<protein>
    <recommendedName>
        <fullName evidence="3">HMG box domain-containing protein</fullName>
    </recommendedName>
</protein>
<feature type="compositionally biased region" description="Low complexity" evidence="2">
    <location>
        <begin position="44"/>
        <end position="62"/>
    </location>
</feature>
<comment type="caution">
    <text evidence="4">The sequence shown here is derived from an EMBL/GenBank/DDBJ whole genome shotgun (WGS) entry which is preliminary data.</text>
</comment>